<keyword evidence="5 19" id="KW-0813">Transport</keyword>
<evidence type="ECO:0000256" key="5">
    <source>
        <dbReference type="ARBA" id="ARBA00022448"/>
    </source>
</evidence>
<comment type="cofactor">
    <cofactor evidence="19">
        <name>[4Fe-4S] cluster</name>
        <dbReference type="ChEBI" id="CHEBI:49883"/>
    </cofactor>
    <text evidence="19">Binds 1 [4Fe-4S] cluster.</text>
</comment>
<comment type="subunit">
    <text evidence="4">Monomer.</text>
</comment>
<evidence type="ECO:0000256" key="17">
    <source>
        <dbReference type="ARBA" id="ARBA00023128"/>
    </source>
</evidence>
<keyword evidence="9" id="KW-0999">Mitochondrion inner membrane</keyword>
<keyword evidence="12 19" id="KW-0249">Electron transport</keyword>
<evidence type="ECO:0000256" key="15">
    <source>
        <dbReference type="ARBA" id="ARBA00023004"/>
    </source>
</evidence>
<feature type="domain" description="4Fe-4S ferredoxin-type" evidence="20">
    <location>
        <begin position="123"/>
        <end position="152"/>
    </location>
</feature>
<evidence type="ECO:0000256" key="18">
    <source>
        <dbReference type="ARBA" id="ARBA00023136"/>
    </source>
</evidence>
<evidence type="ECO:0000256" key="11">
    <source>
        <dbReference type="ARBA" id="ARBA00022946"/>
    </source>
</evidence>
<keyword evidence="13" id="KW-0007">Acetylation</keyword>
<dbReference type="GO" id="GO:0004174">
    <property type="term" value="F:electron-transferring-flavoprotein dehydrogenase activity"/>
    <property type="evidence" value="ECO:0007669"/>
    <property type="project" value="UniProtKB-UniRule"/>
</dbReference>
<keyword evidence="15 19" id="KW-0408">Iron</keyword>
<dbReference type="GO" id="GO:0005743">
    <property type="term" value="C:mitochondrial inner membrane"/>
    <property type="evidence" value="ECO:0007669"/>
    <property type="project" value="UniProtKB-SubCell"/>
</dbReference>
<evidence type="ECO:0000256" key="2">
    <source>
        <dbReference type="ARBA" id="ARBA00002819"/>
    </source>
</evidence>
<dbReference type="AlphaFoldDB" id="A0A0J7L5K4"/>
<name>A0A0J7L5K4_LASNI</name>
<evidence type="ECO:0000256" key="10">
    <source>
        <dbReference type="ARBA" id="ARBA00022827"/>
    </source>
</evidence>
<evidence type="ECO:0000256" key="6">
    <source>
        <dbReference type="ARBA" id="ARBA00022553"/>
    </source>
</evidence>
<dbReference type="PANTHER" id="PTHR10617:SF107">
    <property type="entry name" value="ELECTRON TRANSFER FLAVOPROTEIN-UBIQUINONE OXIDOREDUCTASE, MITOCHONDRIAL"/>
    <property type="match status" value="1"/>
</dbReference>
<evidence type="ECO:0000256" key="8">
    <source>
        <dbReference type="ARBA" id="ARBA00022723"/>
    </source>
</evidence>
<keyword evidence="19 21" id="KW-0830">Ubiquinone</keyword>
<dbReference type="PROSITE" id="PS51379">
    <property type="entry name" value="4FE4S_FER_2"/>
    <property type="match status" value="1"/>
</dbReference>
<dbReference type="Gene3D" id="3.30.70.20">
    <property type="match status" value="1"/>
</dbReference>
<keyword evidence="10 19" id="KW-0274">FAD</keyword>
<evidence type="ECO:0000313" key="22">
    <source>
        <dbReference type="Proteomes" id="UP000036403"/>
    </source>
</evidence>
<comment type="catalytic activity">
    <reaction evidence="19">
        <text>a ubiquinone + reduced [electron-transfer flavoprotein] = a ubiquinol + oxidized [electron-transfer flavoprotein] + H(+)</text>
        <dbReference type="Rhea" id="RHEA:24052"/>
        <dbReference type="Rhea" id="RHEA-COMP:9565"/>
        <dbReference type="Rhea" id="RHEA-COMP:9566"/>
        <dbReference type="Rhea" id="RHEA-COMP:10685"/>
        <dbReference type="Rhea" id="RHEA-COMP:10686"/>
        <dbReference type="ChEBI" id="CHEBI:15378"/>
        <dbReference type="ChEBI" id="CHEBI:16389"/>
        <dbReference type="ChEBI" id="CHEBI:17976"/>
        <dbReference type="ChEBI" id="CHEBI:57692"/>
        <dbReference type="ChEBI" id="CHEBI:58307"/>
        <dbReference type="EC" id="1.5.5.1"/>
    </reaction>
</comment>
<dbReference type="GO" id="GO:0046872">
    <property type="term" value="F:metal ion binding"/>
    <property type="evidence" value="ECO:0007669"/>
    <property type="project" value="UniProtKB-KW"/>
</dbReference>
<comment type="subcellular location">
    <subcellularLocation>
        <location evidence="3">Mitochondrion inner membrane</location>
    </subcellularLocation>
</comment>
<keyword evidence="22" id="KW-1185">Reference proteome</keyword>
<dbReference type="InterPro" id="IPR017896">
    <property type="entry name" value="4Fe4S_Fe-S-bd"/>
</dbReference>
<keyword evidence="6" id="KW-0597">Phosphoprotein</keyword>
<dbReference type="InterPro" id="IPR007859">
    <property type="entry name" value="ETF-QO/FixX_C"/>
</dbReference>
<dbReference type="GO" id="GO:0051539">
    <property type="term" value="F:4 iron, 4 sulfur cluster binding"/>
    <property type="evidence" value="ECO:0007669"/>
    <property type="project" value="UniProtKB-UniRule"/>
</dbReference>
<keyword evidence="8 19" id="KW-0479">Metal-binding</keyword>
<keyword evidence="14 19" id="KW-0560">Oxidoreductase</keyword>
<dbReference type="EMBL" id="LBMM01000645">
    <property type="protein sequence ID" value="KMQ97901.1"/>
    <property type="molecule type" value="Genomic_DNA"/>
</dbReference>
<keyword evidence="17" id="KW-0496">Mitochondrion</keyword>
<gene>
    <name evidence="21" type="ORF">RF55_1751</name>
</gene>
<dbReference type="Gene3D" id="3.30.9.90">
    <property type="match status" value="1"/>
</dbReference>
<dbReference type="InterPro" id="IPR040156">
    <property type="entry name" value="ETF-QO"/>
</dbReference>
<dbReference type="STRING" id="67767.A0A0J7L5K4"/>
<evidence type="ECO:0000313" key="21">
    <source>
        <dbReference type="EMBL" id="KMQ97901.1"/>
    </source>
</evidence>
<evidence type="ECO:0000256" key="1">
    <source>
        <dbReference type="ARBA" id="ARBA00001974"/>
    </source>
</evidence>
<evidence type="ECO:0000256" key="4">
    <source>
        <dbReference type="ARBA" id="ARBA00011245"/>
    </source>
</evidence>
<organism evidence="21 22">
    <name type="scientific">Lasius niger</name>
    <name type="common">Black garden ant</name>
    <dbReference type="NCBI Taxonomy" id="67767"/>
    <lineage>
        <taxon>Eukaryota</taxon>
        <taxon>Metazoa</taxon>
        <taxon>Ecdysozoa</taxon>
        <taxon>Arthropoda</taxon>
        <taxon>Hexapoda</taxon>
        <taxon>Insecta</taxon>
        <taxon>Pterygota</taxon>
        <taxon>Neoptera</taxon>
        <taxon>Endopterygota</taxon>
        <taxon>Hymenoptera</taxon>
        <taxon>Apocrita</taxon>
        <taxon>Aculeata</taxon>
        <taxon>Formicoidea</taxon>
        <taxon>Formicidae</taxon>
        <taxon>Formicinae</taxon>
        <taxon>Lasius</taxon>
        <taxon>Lasius</taxon>
    </lineage>
</organism>
<keyword evidence="11" id="KW-0809">Transit peptide</keyword>
<sequence length="163" mass="17620">MRPSFHSSLGLYGGLTYSGFSMLVGGREPWTFSHGGPDYKKLKSAAESTPIEYPKPDNKVSFDLLSSVALTGTNHEADQPAHLTLMDDTIPVKRNLAEFAGPEGRFCPAGVYEFVPLESGDGERLQINAQNCIHCKTCDIKDPSQNINWVVPEGGGGPAYNGM</sequence>
<evidence type="ECO:0000256" key="14">
    <source>
        <dbReference type="ARBA" id="ARBA00023002"/>
    </source>
</evidence>
<keyword evidence="18" id="KW-0472">Membrane</keyword>
<evidence type="ECO:0000256" key="9">
    <source>
        <dbReference type="ARBA" id="ARBA00022792"/>
    </source>
</evidence>
<comment type="cofactor">
    <cofactor evidence="1 19">
        <name>FAD</name>
        <dbReference type="ChEBI" id="CHEBI:57692"/>
    </cofactor>
</comment>
<dbReference type="PANTHER" id="PTHR10617">
    <property type="entry name" value="ELECTRON TRANSFER FLAVOPROTEIN-UBIQUINONE OXIDOREDUCTASE"/>
    <property type="match status" value="1"/>
</dbReference>
<evidence type="ECO:0000259" key="20">
    <source>
        <dbReference type="PROSITE" id="PS51379"/>
    </source>
</evidence>
<keyword evidence="7 19" id="KW-0285">Flavoprotein</keyword>
<evidence type="ECO:0000256" key="3">
    <source>
        <dbReference type="ARBA" id="ARBA00004273"/>
    </source>
</evidence>
<evidence type="ECO:0000256" key="12">
    <source>
        <dbReference type="ARBA" id="ARBA00022982"/>
    </source>
</evidence>
<dbReference type="EC" id="1.5.5.1" evidence="19"/>
<keyword evidence="16 19" id="KW-0411">Iron-sulfur</keyword>
<evidence type="ECO:0000256" key="19">
    <source>
        <dbReference type="RuleBase" id="RU366068"/>
    </source>
</evidence>
<dbReference type="Proteomes" id="UP000036403">
    <property type="component" value="Unassembled WGS sequence"/>
</dbReference>
<accession>A0A0J7L5K4</accession>
<comment type="function">
    <text evidence="2 19">Accepts electrons from ETF and reduces ubiquinone.</text>
</comment>
<proteinExistence type="predicted"/>
<dbReference type="OrthoDB" id="437331at2759"/>
<evidence type="ECO:0000256" key="13">
    <source>
        <dbReference type="ARBA" id="ARBA00022990"/>
    </source>
</evidence>
<reference evidence="21 22" key="1">
    <citation type="submission" date="2015-04" db="EMBL/GenBank/DDBJ databases">
        <title>Lasius niger genome sequencing.</title>
        <authorList>
            <person name="Konorov E.A."/>
            <person name="Nikitin M.A."/>
            <person name="Kirill M.V."/>
            <person name="Chang P."/>
        </authorList>
    </citation>
    <scope>NUCLEOTIDE SEQUENCE [LARGE SCALE GENOMIC DNA]</scope>
    <source>
        <tissue evidence="21">Whole</tissue>
    </source>
</reference>
<comment type="caution">
    <text evidence="21">The sequence shown here is derived from an EMBL/GenBank/DDBJ whole genome shotgun (WGS) entry which is preliminary data.</text>
</comment>
<dbReference type="PaxDb" id="67767-A0A0J7L5K4"/>
<dbReference type="Pfam" id="PF05187">
    <property type="entry name" value="Fer4_ETF_QO"/>
    <property type="match status" value="1"/>
</dbReference>
<protein>
    <recommendedName>
        <fullName evidence="19">Electron transfer flavoprotein-ubiquinone oxidoreductase</fullName>
        <shortName evidence="19">ETF-QO</shortName>
        <ecNumber evidence="19">1.5.5.1</ecNumber>
    </recommendedName>
</protein>
<evidence type="ECO:0000256" key="7">
    <source>
        <dbReference type="ARBA" id="ARBA00022630"/>
    </source>
</evidence>
<evidence type="ECO:0000256" key="16">
    <source>
        <dbReference type="ARBA" id="ARBA00023014"/>
    </source>
</evidence>
<dbReference type="FunFam" id="3.30.70.20:FF:000088">
    <property type="entry name" value="Electron transfer flavoprotein-ubiquinone oxidoreductase, mitochondrial"/>
    <property type="match status" value="1"/>
</dbReference>
<dbReference type="SUPFAM" id="SSF54862">
    <property type="entry name" value="4Fe-4S ferredoxins"/>
    <property type="match status" value="1"/>
</dbReference>